<sequence length="124" mass="13659">MKVTLHSLVSSTSDDSDTAASFIFSLTRVALCVCSVLIGRIPNMKSTQEETRNVHTFAHSSHHTQYSESLLYDVKKRHCGGTSFCDESLGHMCSTGKENSGKQREERVCRSEFAVNKGNSGVEL</sequence>
<keyword evidence="1" id="KW-0472">Membrane</keyword>
<accession>A0A7S1KSW9</accession>
<dbReference type="EMBL" id="HBGD01009695">
    <property type="protein sequence ID" value="CAD9084711.1"/>
    <property type="molecule type" value="Transcribed_RNA"/>
</dbReference>
<evidence type="ECO:0000256" key="1">
    <source>
        <dbReference type="SAM" id="Phobius"/>
    </source>
</evidence>
<gene>
    <name evidence="2" type="ORF">PCOS0759_LOCUS7965</name>
</gene>
<organism evidence="2">
    <name type="scientific">Percolomonas cosmopolitus</name>
    <dbReference type="NCBI Taxonomy" id="63605"/>
    <lineage>
        <taxon>Eukaryota</taxon>
        <taxon>Discoba</taxon>
        <taxon>Heterolobosea</taxon>
        <taxon>Tetramitia</taxon>
        <taxon>Eutetramitia</taxon>
        <taxon>Percolomonadidae</taxon>
        <taxon>Percolomonas</taxon>
    </lineage>
</organism>
<evidence type="ECO:0000313" key="2">
    <source>
        <dbReference type="EMBL" id="CAD9084711.1"/>
    </source>
</evidence>
<feature type="transmembrane region" description="Helical" evidence="1">
    <location>
        <begin position="20"/>
        <end position="38"/>
    </location>
</feature>
<keyword evidence="1" id="KW-1133">Transmembrane helix</keyword>
<keyword evidence="1" id="KW-0812">Transmembrane</keyword>
<dbReference type="AlphaFoldDB" id="A0A7S1KSW9"/>
<protein>
    <submittedName>
        <fullName evidence="2">Uncharacterized protein</fullName>
    </submittedName>
</protein>
<proteinExistence type="predicted"/>
<name>A0A7S1KSW9_9EUKA</name>
<reference evidence="2" key="1">
    <citation type="submission" date="2021-01" db="EMBL/GenBank/DDBJ databases">
        <authorList>
            <person name="Corre E."/>
            <person name="Pelletier E."/>
            <person name="Niang G."/>
            <person name="Scheremetjew M."/>
            <person name="Finn R."/>
            <person name="Kale V."/>
            <person name="Holt S."/>
            <person name="Cochrane G."/>
            <person name="Meng A."/>
            <person name="Brown T."/>
            <person name="Cohen L."/>
        </authorList>
    </citation>
    <scope>NUCLEOTIDE SEQUENCE</scope>
    <source>
        <strain evidence="2">WS</strain>
    </source>
</reference>